<dbReference type="AlphaFoldDB" id="A0AAN9T8P7"/>
<keyword evidence="16" id="KW-1185">Reference proteome</keyword>
<evidence type="ECO:0000256" key="13">
    <source>
        <dbReference type="RuleBase" id="RU000461"/>
    </source>
</evidence>
<proteinExistence type="inferred from homology"/>
<keyword evidence="4 12" id="KW-0349">Heme</keyword>
<evidence type="ECO:0000313" key="16">
    <source>
        <dbReference type="Proteomes" id="UP001386955"/>
    </source>
</evidence>
<dbReference type="PANTHER" id="PTHR47953">
    <property type="entry name" value="OS08G0105600 PROTEIN"/>
    <property type="match status" value="1"/>
</dbReference>
<evidence type="ECO:0000256" key="8">
    <source>
        <dbReference type="ARBA" id="ARBA00023002"/>
    </source>
</evidence>
<dbReference type="InterPro" id="IPR036396">
    <property type="entry name" value="Cyt_P450_sf"/>
</dbReference>
<evidence type="ECO:0000256" key="1">
    <source>
        <dbReference type="ARBA" id="ARBA00001971"/>
    </source>
</evidence>
<keyword evidence="8 13" id="KW-0560">Oxidoreductase</keyword>
<evidence type="ECO:0000256" key="3">
    <source>
        <dbReference type="ARBA" id="ARBA00010617"/>
    </source>
</evidence>
<protein>
    <recommendedName>
        <fullName evidence="17">Cytochrome P450</fullName>
    </recommendedName>
</protein>
<reference evidence="15 16" key="1">
    <citation type="submission" date="2024-01" db="EMBL/GenBank/DDBJ databases">
        <title>The genomes of 5 underutilized Papilionoideae crops provide insights into root nodulation and disease resistanc.</title>
        <authorList>
            <person name="Jiang F."/>
        </authorList>
    </citation>
    <scope>NUCLEOTIDE SEQUENCE [LARGE SCALE GENOMIC DNA]</scope>
    <source>
        <strain evidence="15">DUOXIRENSHENG_FW03</strain>
        <tissue evidence="15">Leaves</tissue>
    </source>
</reference>
<sequence>MSVLHSIIVKSKVIINAWAIGRDPRYWSKAPRFYPERFIDSSFDYKGSSFEYIPFGAGRRICPGSTFGLINVGVALALLLYHFDWKLPSGMKSEDWDMNEEFGLTVTRKGDLCLIPVISRPFLMQSLIDADTALTKSYADKSISHAYPSSA</sequence>
<feature type="transmembrane region" description="Helical" evidence="14">
    <location>
        <begin position="64"/>
        <end position="83"/>
    </location>
</feature>
<dbReference type="InterPro" id="IPR052306">
    <property type="entry name" value="CYP450_71D"/>
</dbReference>
<evidence type="ECO:0000256" key="2">
    <source>
        <dbReference type="ARBA" id="ARBA00004167"/>
    </source>
</evidence>
<comment type="subcellular location">
    <subcellularLocation>
        <location evidence="2">Membrane</location>
        <topology evidence="2">Single-pass membrane protein</topology>
    </subcellularLocation>
</comment>
<evidence type="ECO:0000256" key="9">
    <source>
        <dbReference type="ARBA" id="ARBA00023004"/>
    </source>
</evidence>
<evidence type="ECO:0000256" key="11">
    <source>
        <dbReference type="ARBA" id="ARBA00023136"/>
    </source>
</evidence>
<evidence type="ECO:0000256" key="12">
    <source>
        <dbReference type="PIRSR" id="PIRSR602401-1"/>
    </source>
</evidence>
<keyword evidence="6 12" id="KW-0479">Metal-binding</keyword>
<dbReference type="GO" id="GO:0005506">
    <property type="term" value="F:iron ion binding"/>
    <property type="evidence" value="ECO:0007669"/>
    <property type="project" value="InterPro"/>
</dbReference>
<dbReference type="PROSITE" id="PS00086">
    <property type="entry name" value="CYTOCHROME_P450"/>
    <property type="match status" value="1"/>
</dbReference>
<evidence type="ECO:0000256" key="4">
    <source>
        <dbReference type="ARBA" id="ARBA00022617"/>
    </source>
</evidence>
<dbReference type="PRINTS" id="PR00463">
    <property type="entry name" value="EP450I"/>
</dbReference>
<dbReference type="SUPFAM" id="SSF48264">
    <property type="entry name" value="Cytochrome P450"/>
    <property type="match status" value="1"/>
</dbReference>
<dbReference type="GO" id="GO:0020037">
    <property type="term" value="F:heme binding"/>
    <property type="evidence" value="ECO:0007669"/>
    <property type="project" value="InterPro"/>
</dbReference>
<evidence type="ECO:0000256" key="7">
    <source>
        <dbReference type="ARBA" id="ARBA00022989"/>
    </source>
</evidence>
<evidence type="ECO:0000256" key="6">
    <source>
        <dbReference type="ARBA" id="ARBA00022723"/>
    </source>
</evidence>
<evidence type="ECO:0000256" key="10">
    <source>
        <dbReference type="ARBA" id="ARBA00023033"/>
    </source>
</evidence>
<organism evidence="15 16">
    <name type="scientific">Psophocarpus tetragonolobus</name>
    <name type="common">Winged bean</name>
    <name type="synonym">Dolichos tetragonolobus</name>
    <dbReference type="NCBI Taxonomy" id="3891"/>
    <lineage>
        <taxon>Eukaryota</taxon>
        <taxon>Viridiplantae</taxon>
        <taxon>Streptophyta</taxon>
        <taxon>Embryophyta</taxon>
        <taxon>Tracheophyta</taxon>
        <taxon>Spermatophyta</taxon>
        <taxon>Magnoliopsida</taxon>
        <taxon>eudicotyledons</taxon>
        <taxon>Gunneridae</taxon>
        <taxon>Pentapetalae</taxon>
        <taxon>rosids</taxon>
        <taxon>fabids</taxon>
        <taxon>Fabales</taxon>
        <taxon>Fabaceae</taxon>
        <taxon>Papilionoideae</taxon>
        <taxon>50 kb inversion clade</taxon>
        <taxon>NPAAA clade</taxon>
        <taxon>indigoferoid/millettioid clade</taxon>
        <taxon>Phaseoleae</taxon>
        <taxon>Psophocarpus</taxon>
    </lineage>
</organism>
<evidence type="ECO:0000313" key="15">
    <source>
        <dbReference type="EMBL" id="KAK7407757.1"/>
    </source>
</evidence>
<comment type="similarity">
    <text evidence="3 13">Belongs to the cytochrome P450 family.</text>
</comment>
<accession>A0AAN9T8P7</accession>
<keyword evidence="9 12" id="KW-0408">Iron</keyword>
<dbReference type="GO" id="GO:0004497">
    <property type="term" value="F:monooxygenase activity"/>
    <property type="evidence" value="ECO:0007669"/>
    <property type="project" value="UniProtKB-KW"/>
</dbReference>
<dbReference type="EMBL" id="JAYMYS010000002">
    <property type="protein sequence ID" value="KAK7407757.1"/>
    <property type="molecule type" value="Genomic_DNA"/>
</dbReference>
<keyword evidence="5 14" id="KW-0812">Transmembrane</keyword>
<dbReference type="Pfam" id="PF00067">
    <property type="entry name" value="p450"/>
    <property type="match status" value="1"/>
</dbReference>
<comment type="cofactor">
    <cofactor evidence="1 12">
        <name>heme</name>
        <dbReference type="ChEBI" id="CHEBI:30413"/>
    </cofactor>
</comment>
<name>A0AAN9T8P7_PSOTE</name>
<dbReference type="Proteomes" id="UP001386955">
    <property type="component" value="Unassembled WGS sequence"/>
</dbReference>
<dbReference type="InterPro" id="IPR001128">
    <property type="entry name" value="Cyt_P450"/>
</dbReference>
<comment type="caution">
    <text evidence="15">The sequence shown here is derived from an EMBL/GenBank/DDBJ whole genome shotgun (WGS) entry which is preliminary data.</text>
</comment>
<keyword evidence="10 13" id="KW-0503">Monooxygenase</keyword>
<dbReference type="PANTHER" id="PTHR47953:SF19">
    <property type="entry name" value="OS06G0641600 PROTEIN"/>
    <property type="match status" value="1"/>
</dbReference>
<evidence type="ECO:0000256" key="14">
    <source>
        <dbReference type="SAM" id="Phobius"/>
    </source>
</evidence>
<dbReference type="InterPro" id="IPR002401">
    <property type="entry name" value="Cyt_P450_E_grp-I"/>
</dbReference>
<dbReference type="InterPro" id="IPR017972">
    <property type="entry name" value="Cyt_P450_CS"/>
</dbReference>
<evidence type="ECO:0000256" key="5">
    <source>
        <dbReference type="ARBA" id="ARBA00022692"/>
    </source>
</evidence>
<keyword evidence="7 14" id="KW-1133">Transmembrane helix</keyword>
<dbReference type="GO" id="GO:0016020">
    <property type="term" value="C:membrane"/>
    <property type="evidence" value="ECO:0007669"/>
    <property type="project" value="UniProtKB-SubCell"/>
</dbReference>
<evidence type="ECO:0008006" key="17">
    <source>
        <dbReference type="Google" id="ProtNLM"/>
    </source>
</evidence>
<dbReference type="Gene3D" id="1.10.630.10">
    <property type="entry name" value="Cytochrome P450"/>
    <property type="match status" value="1"/>
</dbReference>
<feature type="binding site" description="axial binding residue" evidence="12">
    <location>
        <position position="62"/>
    </location>
    <ligand>
        <name>heme</name>
        <dbReference type="ChEBI" id="CHEBI:30413"/>
    </ligand>
    <ligandPart>
        <name>Fe</name>
        <dbReference type="ChEBI" id="CHEBI:18248"/>
    </ligandPart>
</feature>
<keyword evidence="11 14" id="KW-0472">Membrane</keyword>
<gene>
    <name evidence="15" type="ORF">VNO78_09812</name>
</gene>
<dbReference type="GO" id="GO:0016705">
    <property type="term" value="F:oxidoreductase activity, acting on paired donors, with incorporation or reduction of molecular oxygen"/>
    <property type="evidence" value="ECO:0007669"/>
    <property type="project" value="InterPro"/>
</dbReference>